<accession>A0A2P6TM87</accession>
<dbReference type="GO" id="GO:0016020">
    <property type="term" value="C:membrane"/>
    <property type="evidence" value="ECO:0007669"/>
    <property type="project" value="UniProtKB-SubCell"/>
</dbReference>
<protein>
    <submittedName>
        <fullName evidence="10">Inositol transporter 1</fullName>
    </submittedName>
</protein>
<feature type="transmembrane region" description="Helical" evidence="8">
    <location>
        <begin position="167"/>
        <end position="188"/>
    </location>
</feature>
<feature type="region of interest" description="Disordered" evidence="7">
    <location>
        <begin position="28"/>
        <end position="54"/>
    </location>
</feature>
<evidence type="ECO:0000259" key="9">
    <source>
        <dbReference type="PROSITE" id="PS50850"/>
    </source>
</evidence>
<dbReference type="OrthoDB" id="6339427at2759"/>
<feature type="domain" description="Major facilitator superfamily (MFS) profile" evidence="9">
    <location>
        <begin position="67"/>
        <end position="496"/>
    </location>
</feature>
<keyword evidence="11" id="KW-1185">Reference proteome</keyword>
<dbReference type="Gene3D" id="1.20.1250.20">
    <property type="entry name" value="MFS general substrate transporter like domains"/>
    <property type="match status" value="2"/>
</dbReference>
<evidence type="ECO:0000256" key="1">
    <source>
        <dbReference type="ARBA" id="ARBA00004141"/>
    </source>
</evidence>
<evidence type="ECO:0000256" key="8">
    <source>
        <dbReference type="SAM" id="Phobius"/>
    </source>
</evidence>
<dbReference type="PROSITE" id="PS50850">
    <property type="entry name" value="MFS"/>
    <property type="match status" value="1"/>
</dbReference>
<feature type="transmembrane region" description="Helical" evidence="8">
    <location>
        <begin position="114"/>
        <end position="134"/>
    </location>
</feature>
<feature type="region of interest" description="Disordered" evidence="7">
    <location>
        <begin position="511"/>
        <end position="548"/>
    </location>
</feature>
<dbReference type="EMBL" id="LHPG02000011">
    <property type="protein sequence ID" value="PRW45452.1"/>
    <property type="molecule type" value="Genomic_DNA"/>
</dbReference>
<feature type="transmembrane region" description="Helical" evidence="8">
    <location>
        <begin position="474"/>
        <end position="492"/>
    </location>
</feature>
<dbReference type="InterPro" id="IPR005829">
    <property type="entry name" value="Sugar_transporter_CS"/>
</dbReference>
<dbReference type="AlphaFoldDB" id="A0A2P6TM87"/>
<dbReference type="PROSITE" id="PS00217">
    <property type="entry name" value="SUGAR_TRANSPORT_2"/>
    <property type="match status" value="1"/>
</dbReference>
<dbReference type="InterPro" id="IPR036259">
    <property type="entry name" value="MFS_trans_sf"/>
</dbReference>
<feature type="compositionally biased region" description="Low complexity" evidence="7">
    <location>
        <begin position="42"/>
        <end position="54"/>
    </location>
</feature>
<dbReference type="PROSITE" id="PS00216">
    <property type="entry name" value="SUGAR_TRANSPORT_1"/>
    <property type="match status" value="1"/>
</dbReference>
<name>A0A2P6TM87_CHLSO</name>
<dbReference type="Proteomes" id="UP000239899">
    <property type="component" value="Unassembled WGS sequence"/>
</dbReference>
<dbReference type="GO" id="GO:0022857">
    <property type="term" value="F:transmembrane transporter activity"/>
    <property type="evidence" value="ECO:0007669"/>
    <property type="project" value="InterPro"/>
</dbReference>
<dbReference type="PRINTS" id="PR00171">
    <property type="entry name" value="SUGRTRNSPORT"/>
</dbReference>
<evidence type="ECO:0000256" key="7">
    <source>
        <dbReference type="SAM" id="MobiDB-lite"/>
    </source>
</evidence>
<feature type="transmembrane region" description="Helical" evidence="8">
    <location>
        <begin position="200"/>
        <end position="225"/>
    </location>
</feature>
<dbReference type="InterPro" id="IPR005828">
    <property type="entry name" value="MFS_sugar_transport-like"/>
</dbReference>
<keyword evidence="3" id="KW-0813">Transport</keyword>
<dbReference type="InterPro" id="IPR050814">
    <property type="entry name" value="Myo-inositol_Transporter"/>
</dbReference>
<feature type="transmembrane region" description="Helical" evidence="8">
    <location>
        <begin position="405"/>
        <end position="429"/>
    </location>
</feature>
<sequence length="548" mass="56130">MAAPALRPGALPPELELAAGTHREIELDEEDVPLVSDRSDEPAATWKSPATSAAATAPDKRSPLLFITLIASLGGVLFGFDTGVISGALPYIRDDILLPRYAGQPAALAHWQELIVSAAILAAGVGSVLGGWVADRLGRKAALLLADVLFAAGSAAMAAAQEQWALIAGRALVGLGVGLASVTVPIYIAECAPPARRASLVTVNVLAITGGQFVAYVADFLFSFVPGTWRWMLGIAALPALAQMAGLALLPESPKWLASKGRTAAAERALQRLQPGRVGAAGAAAGKGGSDLDGAAGSSAAIVSDSSSRGTGVSSWRLLRSRTVLKELHVGVGLQVLQQVAGINTVMYFTPSILQLAGDLLAPGVCLALSAQHDASPEGGSSGAPGSCAAPARLFLHGCPSRHTWLILCCLVAYLAAFSPGLGPVPWAVNAEIYPLQVRGLATGIAATANWVSNAVVAQTFLTLTQRLGGSGAFYLYCGIAAGGFAWTYRFLPETNGLSLEQVQRLFAGTGGSDGGGSLASGSGREPKWRGSDDEGGDTERLAGEVEL</sequence>
<keyword evidence="4 8" id="KW-0812">Transmembrane</keyword>
<keyword evidence="6 8" id="KW-0472">Membrane</keyword>
<evidence type="ECO:0000256" key="3">
    <source>
        <dbReference type="ARBA" id="ARBA00022448"/>
    </source>
</evidence>
<reference evidence="10 11" key="1">
    <citation type="journal article" date="2018" name="Plant J.">
        <title>Genome sequences of Chlorella sorokiniana UTEX 1602 and Micractinium conductrix SAG 241.80: implications to maltose excretion by a green alga.</title>
        <authorList>
            <person name="Arriola M.B."/>
            <person name="Velmurugan N."/>
            <person name="Zhang Y."/>
            <person name="Plunkett M.H."/>
            <person name="Hondzo H."/>
            <person name="Barney B.M."/>
        </authorList>
    </citation>
    <scope>NUCLEOTIDE SEQUENCE [LARGE SCALE GENOMIC DNA]</scope>
    <source>
        <strain evidence="11">UTEX 1602</strain>
    </source>
</reference>
<keyword evidence="5 8" id="KW-1133">Transmembrane helix</keyword>
<dbReference type="InterPro" id="IPR020846">
    <property type="entry name" value="MFS_dom"/>
</dbReference>
<feature type="transmembrane region" description="Helical" evidence="8">
    <location>
        <begin position="231"/>
        <end position="250"/>
    </location>
</feature>
<feature type="compositionally biased region" description="Basic and acidic residues" evidence="7">
    <location>
        <begin position="525"/>
        <end position="548"/>
    </location>
</feature>
<gene>
    <name evidence="10" type="ORF">C2E21_5784</name>
</gene>
<evidence type="ECO:0000256" key="2">
    <source>
        <dbReference type="ARBA" id="ARBA00010992"/>
    </source>
</evidence>
<comment type="caution">
    <text evidence="10">The sequence shown here is derived from an EMBL/GenBank/DDBJ whole genome shotgun (WGS) entry which is preliminary data.</text>
</comment>
<evidence type="ECO:0000313" key="10">
    <source>
        <dbReference type="EMBL" id="PRW45452.1"/>
    </source>
</evidence>
<feature type="transmembrane region" description="Helical" evidence="8">
    <location>
        <begin position="64"/>
        <end position="92"/>
    </location>
</feature>
<feature type="transmembrane region" description="Helical" evidence="8">
    <location>
        <begin position="441"/>
        <end position="462"/>
    </location>
</feature>
<dbReference type="InterPro" id="IPR003663">
    <property type="entry name" value="Sugar/inositol_transpt"/>
</dbReference>
<comment type="subcellular location">
    <subcellularLocation>
        <location evidence="1">Membrane</location>
        <topology evidence="1">Multi-pass membrane protein</topology>
    </subcellularLocation>
</comment>
<dbReference type="PANTHER" id="PTHR48020">
    <property type="entry name" value="PROTON MYO-INOSITOL COTRANSPORTER"/>
    <property type="match status" value="1"/>
</dbReference>
<feature type="transmembrane region" description="Helical" evidence="8">
    <location>
        <begin position="141"/>
        <end position="161"/>
    </location>
</feature>
<evidence type="ECO:0000256" key="5">
    <source>
        <dbReference type="ARBA" id="ARBA00022989"/>
    </source>
</evidence>
<organism evidence="10 11">
    <name type="scientific">Chlorella sorokiniana</name>
    <name type="common">Freshwater green alga</name>
    <dbReference type="NCBI Taxonomy" id="3076"/>
    <lineage>
        <taxon>Eukaryota</taxon>
        <taxon>Viridiplantae</taxon>
        <taxon>Chlorophyta</taxon>
        <taxon>core chlorophytes</taxon>
        <taxon>Trebouxiophyceae</taxon>
        <taxon>Chlorellales</taxon>
        <taxon>Chlorellaceae</taxon>
        <taxon>Chlorella clade</taxon>
        <taxon>Chlorella</taxon>
    </lineage>
</organism>
<proteinExistence type="inferred from homology"/>
<dbReference type="PANTHER" id="PTHR48020:SF12">
    <property type="entry name" value="PROTON MYO-INOSITOL COTRANSPORTER"/>
    <property type="match status" value="1"/>
</dbReference>
<dbReference type="Pfam" id="PF00083">
    <property type="entry name" value="Sugar_tr"/>
    <property type="match status" value="2"/>
</dbReference>
<comment type="similarity">
    <text evidence="2">Belongs to the major facilitator superfamily. Sugar transporter (TC 2.A.1.1) family.</text>
</comment>
<evidence type="ECO:0000256" key="4">
    <source>
        <dbReference type="ARBA" id="ARBA00022692"/>
    </source>
</evidence>
<evidence type="ECO:0000256" key="6">
    <source>
        <dbReference type="ARBA" id="ARBA00023136"/>
    </source>
</evidence>
<dbReference type="SUPFAM" id="SSF103473">
    <property type="entry name" value="MFS general substrate transporter"/>
    <property type="match status" value="1"/>
</dbReference>
<evidence type="ECO:0000313" key="11">
    <source>
        <dbReference type="Proteomes" id="UP000239899"/>
    </source>
</evidence>